<dbReference type="AlphaFoldDB" id="A0A915YZ65"/>
<protein>
    <submittedName>
        <fullName evidence="2">Uncharacterized protein</fullName>
    </submittedName>
</protein>
<keyword evidence="1" id="KW-0812">Transmembrane</keyword>
<dbReference type="EMBL" id="CAGKOT010000009">
    <property type="protein sequence ID" value="CAB5354141.1"/>
    <property type="molecule type" value="Genomic_DNA"/>
</dbReference>
<evidence type="ECO:0000256" key="1">
    <source>
        <dbReference type="SAM" id="Phobius"/>
    </source>
</evidence>
<comment type="caution">
    <text evidence="2">The sequence shown here is derived from an EMBL/GenBank/DDBJ whole genome shotgun (WGS) entry which is preliminary data.</text>
</comment>
<dbReference type="VEuPathDB" id="FungiDB:RhiirFUN_002083"/>
<keyword evidence="1" id="KW-1133">Transmembrane helix</keyword>
<evidence type="ECO:0000313" key="3">
    <source>
        <dbReference type="Proteomes" id="UP000684084"/>
    </source>
</evidence>
<dbReference type="OrthoDB" id="10370379at2759"/>
<evidence type="ECO:0000313" key="2">
    <source>
        <dbReference type="EMBL" id="CAB5354141.1"/>
    </source>
</evidence>
<name>A0A915YZ65_9GLOM</name>
<accession>A0A915YZ65</accession>
<reference evidence="2" key="1">
    <citation type="submission" date="2020-05" db="EMBL/GenBank/DDBJ databases">
        <authorList>
            <person name="Rincon C."/>
            <person name="Sanders R I."/>
            <person name="Robbins C."/>
            <person name="Chaturvedi A."/>
        </authorList>
    </citation>
    <scope>NUCLEOTIDE SEQUENCE</scope>
    <source>
        <strain evidence="2">CHB12</strain>
    </source>
</reference>
<feature type="transmembrane region" description="Helical" evidence="1">
    <location>
        <begin position="19"/>
        <end position="36"/>
    </location>
</feature>
<keyword evidence="1" id="KW-0472">Membrane</keyword>
<proteinExistence type="predicted"/>
<feature type="transmembrane region" description="Helical" evidence="1">
    <location>
        <begin position="71"/>
        <end position="92"/>
    </location>
</feature>
<organism evidence="2 3">
    <name type="scientific">Rhizophagus irregularis</name>
    <dbReference type="NCBI Taxonomy" id="588596"/>
    <lineage>
        <taxon>Eukaryota</taxon>
        <taxon>Fungi</taxon>
        <taxon>Fungi incertae sedis</taxon>
        <taxon>Mucoromycota</taxon>
        <taxon>Glomeromycotina</taxon>
        <taxon>Glomeromycetes</taxon>
        <taxon>Glomerales</taxon>
        <taxon>Glomeraceae</taxon>
        <taxon>Rhizophagus</taxon>
    </lineage>
</organism>
<sequence>MLWIIPVGINFKGLREMMIFSYNLKIFFFQYFIHIIKMVTHNGNFYCDSNKKRTMIYFLFSRLHHSSCKSFILYLIYSYSIFTIDDLISLILNRRNNVDLEISVYLS</sequence>
<gene>
    <name evidence="2" type="ORF">CHRIB12_LOCUS5805</name>
</gene>
<dbReference type="Proteomes" id="UP000684084">
    <property type="component" value="Unassembled WGS sequence"/>
</dbReference>